<comment type="caution">
    <text evidence="2">The sequence shown here is derived from an EMBL/GenBank/DDBJ whole genome shotgun (WGS) entry which is preliminary data.</text>
</comment>
<keyword evidence="1" id="KW-1133">Transmembrane helix</keyword>
<dbReference type="RefSeq" id="WP_123203441.1">
    <property type="nucleotide sequence ID" value="NZ_RJMB01000035.1"/>
</dbReference>
<proteinExistence type="predicted"/>
<evidence type="ECO:0000313" key="3">
    <source>
        <dbReference type="Proteomes" id="UP000269198"/>
    </source>
</evidence>
<dbReference type="Proteomes" id="UP000269198">
    <property type="component" value="Unassembled WGS sequence"/>
</dbReference>
<keyword evidence="3" id="KW-1185">Reference proteome</keyword>
<sequence length="143" mass="14871">MYLFLAVACFVLAHWADGKITKLWWIPLGVGVIGSMLLYASSASTTVQGWLDVPIGWLGDIVSGVFGEQLPTMVVYGVLAAGLLLITIADLVKDHSYNSRARMALVGAPILAHGAGGWVGDTIAAIHGSGAEAAMSLVNGMFG</sequence>
<dbReference type="OrthoDB" id="3436488at2"/>
<reference evidence="2 3" key="1">
    <citation type="submission" date="2018-11" db="EMBL/GenBank/DDBJ databases">
        <title>The genome draft of YIM 96095.</title>
        <authorList>
            <person name="Tang S.-K."/>
            <person name="Chunyu W.-X."/>
            <person name="Feng Y.-Z."/>
        </authorList>
    </citation>
    <scope>NUCLEOTIDE SEQUENCE [LARGE SCALE GENOMIC DNA]</scope>
    <source>
        <strain evidence="2 3">YIM 96095</strain>
    </source>
</reference>
<protein>
    <submittedName>
        <fullName evidence="2">Uncharacterized protein</fullName>
    </submittedName>
</protein>
<keyword evidence="1" id="KW-0472">Membrane</keyword>
<gene>
    <name evidence="2" type="ORF">EFW17_22495</name>
</gene>
<organism evidence="2 3">
    <name type="scientific">Halostreptopolyspora alba</name>
    <dbReference type="NCBI Taxonomy" id="2487137"/>
    <lineage>
        <taxon>Bacteria</taxon>
        <taxon>Bacillati</taxon>
        <taxon>Actinomycetota</taxon>
        <taxon>Actinomycetes</taxon>
        <taxon>Streptosporangiales</taxon>
        <taxon>Nocardiopsidaceae</taxon>
        <taxon>Halostreptopolyspora</taxon>
    </lineage>
</organism>
<accession>A0A3N0DYX8</accession>
<dbReference type="EMBL" id="RJMB01000035">
    <property type="protein sequence ID" value="RNL80706.1"/>
    <property type="molecule type" value="Genomic_DNA"/>
</dbReference>
<name>A0A3N0DYX8_9ACTN</name>
<keyword evidence="1" id="KW-0812">Transmembrane</keyword>
<evidence type="ECO:0000313" key="2">
    <source>
        <dbReference type="EMBL" id="RNL80706.1"/>
    </source>
</evidence>
<feature type="transmembrane region" description="Helical" evidence="1">
    <location>
        <begin position="73"/>
        <end position="92"/>
    </location>
</feature>
<evidence type="ECO:0000256" key="1">
    <source>
        <dbReference type="SAM" id="Phobius"/>
    </source>
</evidence>
<dbReference type="AlphaFoldDB" id="A0A3N0DYX8"/>